<reference evidence="7" key="1">
    <citation type="submission" date="2009-12" db="EMBL/GenBank/DDBJ databases">
        <title>The Genome Sequence of Anolis carolinensis (Green Anole Lizard).</title>
        <authorList>
            <consortium name="The Genome Sequencing Platform"/>
            <person name="Di Palma F."/>
            <person name="Alfoldi J."/>
            <person name="Heiman D."/>
            <person name="Young S."/>
            <person name="Grabherr M."/>
            <person name="Johnson J."/>
            <person name="Lander E.S."/>
            <person name="Lindblad-Toh K."/>
        </authorList>
    </citation>
    <scope>NUCLEOTIDE SEQUENCE [LARGE SCALE GENOMIC DNA]</scope>
    <source>
        <strain evidence="7">JBL SC #1</strain>
    </source>
</reference>
<keyword evidence="3 6" id="KW-0812">Transmembrane</keyword>
<evidence type="ECO:0000313" key="7">
    <source>
        <dbReference type="Ensembl" id="ENSACAP00000019017.2"/>
    </source>
</evidence>
<feature type="transmembrane region" description="Helical" evidence="6">
    <location>
        <begin position="124"/>
        <end position="146"/>
    </location>
</feature>
<keyword evidence="5 6" id="KW-0472">Membrane</keyword>
<feature type="transmembrane region" description="Helical" evidence="6">
    <location>
        <begin position="92"/>
        <end position="112"/>
    </location>
</feature>
<evidence type="ECO:0000256" key="4">
    <source>
        <dbReference type="ARBA" id="ARBA00022989"/>
    </source>
</evidence>
<gene>
    <name evidence="7" type="primary">NKG7</name>
</gene>
<accession>H9GRU7</accession>
<comment type="subcellular location">
    <subcellularLocation>
        <location evidence="1">Membrane</location>
        <topology evidence="1">Multi-pass membrane protein</topology>
    </subcellularLocation>
</comment>
<name>H9GRU7_ANOCA</name>
<dbReference type="GeneTree" id="ENSGT01050000244814"/>
<comment type="similarity">
    <text evidence="2">Belongs to the PMP-22/EMP/MP20 family.</text>
</comment>
<dbReference type="STRING" id="28377.ENSACAP00000019017"/>
<reference evidence="7" key="2">
    <citation type="submission" date="2025-08" db="UniProtKB">
        <authorList>
            <consortium name="Ensembl"/>
        </authorList>
    </citation>
    <scope>IDENTIFICATION</scope>
</reference>
<dbReference type="AlphaFoldDB" id="H9GRU7"/>
<dbReference type="Bgee" id="ENSACAG00000026421">
    <property type="expression patterns" value="Expressed in liver and 5 other cell types or tissues"/>
</dbReference>
<dbReference type="PANTHER" id="PTHR10671">
    <property type="entry name" value="EPITHELIAL MEMBRANE PROTEIN-RELATED"/>
    <property type="match status" value="1"/>
</dbReference>
<dbReference type="InterPro" id="IPR004032">
    <property type="entry name" value="PMP22_EMP_MP20"/>
</dbReference>
<evidence type="ECO:0000256" key="1">
    <source>
        <dbReference type="ARBA" id="ARBA00004141"/>
    </source>
</evidence>
<dbReference type="InterPro" id="IPR004031">
    <property type="entry name" value="PMP22/EMP/MP20/Claudin"/>
</dbReference>
<dbReference type="PANTHER" id="PTHR10671:SF108">
    <property type="entry name" value="CLAUDIN FAMILY PROTEIN-RELATED"/>
    <property type="match status" value="1"/>
</dbReference>
<dbReference type="Gene3D" id="1.20.140.150">
    <property type="match status" value="1"/>
</dbReference>
<protein>
    <submittedName>
        <fullName evidence="7">Natural killer cell granule protein 7</fullName>
    </submittedName>
</protein>
<dbReference type="Proteomes" id="UP000001646">
    <property type="component" value="Unplaced"/>
</dbReference>
<sequence length="197" mass="21954">MAFFSYCSRPELIPKTVETLILTFSRMLACRVFSMVLTATSLVLLLMALITDYWLVAYGTNDIVHSGLWKWCRDGNCFVPEVTFDYIVATRAFLIMACLMSLAAIIAHIAFFAPCDCGILDKPFFALVAAFTAGLFTLIAVAVFTAESWGKNENPQIQLTFEWSFYLAWGAFPMLLLAGIFSLVVQLCSSRSGYNNL</sequence>
<evidence type="ECO:0000256" key="5">
    <source>
        <dbReference type="ARBA" id="ARBA00023136"/>
    </source>
</evidence>
<dbReference type="InterPro" id="IPR050579">
    <property type="entry name" value="PMP-22/EMP/MP20-like"/>
</dbReference>
<organism evidence="7 8">
    <name type="scientific">Anolis carolinensis</name>
    <name type="common">Green anole</name>
    <name type="synonym">American chameleon</name>
    <dbReference type="NCBI Taxonomy" id="28377"/>
    <lineage>
        <taxon>Eukaryota</taxon>
        <taxon>Metazoa</taxon>
        <taxon>Chordata</taxon>
        <taxon>Craniata</taxon>
        <taxon>Vertebrata</taxon>
        <taxon>Euteleostomi</taxon>
        <taxon>Lepidosauria</taxon>
        <taxon>Squamata</taxon>
        <taxon>Bifurcata</taxon>
        <taxon>Unidentata</taxon>
        <taxon>Episquamata</taxon>
        <taxon>Toxicofera</taxon>
        <taxon>Iguania</taxon>
        <taxon>Dactyloidae</taxon>
        <taxon>Anolis</taxon>
    </lineage>
</organism>
<dbReference type="PROSITE" id="PS01221">
    <property type="entry name" value="PMP22_1"/>
    <property type="match status" value="1"/>
</dbReference>
<dbReference type="Pfam" id="PF00822">
    <property type="entry name" value="PMP22_Claudin"/>
    <property type="match status" value="1"/>
</dbReference>
<evidence type="ECO:0000256" key="3">
    <source>
        <dbReference type="ARBA" id="ARBA00022692"/>
    </source>
</evidence>
<proteinExistence type="inferred from homology"/>
<dbReference type="GO" id="GO:0016020">
    <property type="term" value="C:membrane"/>
    <property type="evidence" value="ECO:0007669"/>
    <property type="project" value="UniProtKB-SubCell"/>
</dbReference>
<keyword evidence="4 6" id="KW-1133">Transmembrane helix</keyword>
<keyword evidence="8" id="KW-1185">Reference proteome</keyword>
<evidence type="ECO:0000313" key="8">
    <source>
        <dbReference type="Proteomes" id="UP000001646"/>
    </source>
</evidence>
<dbReference type="eggNOG" id="ENOG502SUH4">
    <property type="taxonomic scope" value="Eukaryota"/>
</dbReference>
<dbReference type="Ensembl" id="ENSACAT00000027559.3">
    <property type="protein sequence ID" value="ENSACAP00000019017.2"/>
    <property type="gene ID" value="ENSACAG00000026421.3"/>
</dbReference>
<feature type="transmembrane region" description="Helical" evidence="6">
    <location>
        <begin position="166"/>
        <end position="188"/>
    </location>
</feature>
<feature type="transmembrane region" description="Helical" evidence="6">
    <location>
        <begin position="32"/>
        <end position="56"/>
    </location>
</feature>
<evidence type="ECO:0000256" key="2">
    <source>
        <dbReference type="ARBA" id="ARBA00006864"/>
    </source>
</evidence>
<dbReference type="InParanoid" id="H9GRU7"/>
<evidence type="ECO:0000256" key="6">
    <source>
        <dbReference type="SAM" id="Phobius"/>
    </source>
</evidence>
<dbReference type="HOGENOM" id="CLU_133330_0_0_1"/>
<reference evidence="7" key="3">
    <citation type="submission" date="2025-09" db="UniProtKB">
        <authorList>
            <consortium name="Ensembl"/>
        </authorList>
    </citation>
    <scope>IDENTIFICATION</scope>
</reference>